<keyword evidence="2" id="KW-0233">DNA recombination</keyword>
<comment type="caution">
    <text evidence="2">Lacks conserved residue(s) required for the propagation of feature annotation.</text>
</comment>
<keyword evidence="2" id="KW-0234">DNA repair</keyword>
<dbReference type="SUPFAM" id="SSF50249">
    <property type="entry name" value="Nucleic acid-binding proteins"/>
    <property type="match status" value="1"/>
</dbReference>
<protein>
    <recommendedName>
        <fullName evidence="2 3">Single-stranded DNA-binding protein</fullName>
        <shortName evidence="2">SSB</shortName>
    </recommendedName>
</protein>
<keyword evidence="2" id="KW-0227">DNA damage</keyword>
<evidence type="ECO:0000256" key="3">
    <source>
        <dbReference type="RuleBase" id="RU000524"/>
    </source>
</evidence>
<dbReference type="Proteomes" id="UP001063782">
    <property type="component" value="Chromosome"/>
</dbReference>
<dbReference type="Gene3D" id="2.40.50.140">
    <property type="entry name" value="Nucleic acid-binding proteins"/>
    <property type="match status" value="1"/>
</dbReference>
<dbReference type="CDD" id="cd04496">
    <property type="entry name" value="SSB_OBF"/>
    <property type="match status" value="1"/>
</dbReference>
<dbReference type="InterPro" id="IPR000424">
    <property type="entry name" value="Primosome_PriB/ssb"/>
</dbReference>
<dbReference type="RefSeq" id="WP_263077178.1">
    <property type="nucleotide sequence ID" value="NZ_CP089977.1"/>
</dbReference>
<dbReference type="NCBIfam" id="TIGR00621">
    <property type="entry name" value="ssb"/>
    <property type="match status" value="1"/>
</dbReference>
<dbReference type="PROSITE" id="PS50935">
    <property type="entry name" value="SSB"/>
    <property type="match status" value="1"/>
</dbReference>
<dbReference type="PANTHER" id="PTHR10302">
    <property type="entry name" value="SINGLE-STRANDED DNA-BINDING PROTEIN"/>
    <property type="match status" value="1"/>
</dbReference>
<feature type="compositionally biased region" description="Low complexity" evidence="4">
    <location>
        <begin position="137"/>
        <end position="159"/>
    </location>
</feature>
<organism evidence="5 6">
    <name type="scientific">Moraxella nasicaprae</name>
    <dbReference type="NCBI Taxonomy" id="2904122"/>
    <lineage>
        <taxon>Bacteria</taxon>
        <taxon>Pseudomonadati</taxon>
        <taxon>Pseudomonadota</taxon>
        <taxon>Gammaproteobacteria</taxon>
        <taxon>Moraxellales</taxon>
        <taxon>Moraxellaceae</taxon>
        <taxon>Moraxella</taxon>
    </lineage>
</organism>
<accession>A0ABY6F6D7</accession>
<evidence type="ECO:0000256" key="4">
    <source>
        <dbReference type="SAM" id="MobiDB-lite"/>
    </source>
</evidence>
<keyword evidence="1 2" id="KW-0238">DNA-binding</keyword>
<evidence type="ECO:0000313" key="6">
    <source>
        <dbReference type="Proteomes" id="UP001063782"/>
    </source>
</evidence>
<dbReference type="HAMAP" id="MF_00984">
    <property type="entry name" value="SSB"/>
    <property type="match status" value="1"/>
</dbReference>
<feature type="region of interest" description="Disordered" evidence="4">
    <location>
        <begin position="137"/>
        <end position="250"/>
    </location>
</feature>
<reference evidence="5" key="1">
    <citation type="submission" date="2021-12" db="EMBL/GenBank/DDBJ databases">
        <title>taxonomy of Moraxella sp. ZY201224.</title>
        <authorList>
            <person name="Li F."/>
        </authorList>
    </citation>
    <scope>NUCLEOTIDE SEQUENCE</scope>
    <source>
        <strain evidence="5">ZY201224</strain>
    </source>
</reference>
<dbReference type="EMBL" id="CP089977">
    <property type="protein sequence ID" value="UXZ05664.1"/>
    <property type="molecule type" value="Genomic_DNA"/>
</dbReference>
<dbReference type="PANTHER" id="PTHR10302:SF27">
    <property type="entry name" value="SINGLE-STRANDED DNA-BINDING PROTEIN"/>
    <property type="match status" value="1"/>
</dbReference>
<gene>
    <name evidence="5" type="primary">ssb</name>
    <name evidence="5" type="ORF">LU297_04275</name>
</gene>
<evidence type="ECO:0000313" key="5">
    <source>
        <dbReference type="EMBL" id="UXZ05664.1"/>
    </source>
</evidence>
<keyword evidence="6" id="KW-1185">Reference proteome</keyword>
<evidence type="ECO:0000256" key="2">
    <source>
        <dbReference type="HAMAP-Rule" id="MF_00984"/>
    </source>
</evidence>
<evidence type="ECO:0000256" key="1">
    <source>
        <dbReference type="ARBA" id="ARBA00023125"/>
    </source>
</evidence>
<comment type="subunit">
    <text evidence="2">Homotetramer.</text>
</comment>
<proteinExistence type="inferred from homology"/>
<feature type="compositionally biased region" description="Polar residues" evidence="4">
    <location>
        <begin position="197"/>
        <end position="226"/>
    </location>
</feature>
<dbReference type="InterPro" id="IPR012340">
    <property type="entry name" value="NA-bd_OB-fold"/>
</dbReference>
<dbReference type="InterPro" id="IPR011344">
    <property type="entry name" value="ssDNA-bd"/>
</dbReference>
<dbReference type="GO" id="GO:0003677">
    <property type="term" value="F:DNA binding"/>
    <property type="evidence" value="ECO:0007669"/>
    <property type="project" value="UniProtKB-KW"/>
</dbReference>
<feature type="short sequence motif" description="Important for interaction with partner proteins" evidence="2">
    <location>
        <begin position="245"/>
        <end position="250"/>
    </location>
</feature>
<feature type="compositionally biased region" description="Polar residues" evidence="4">
    <location>
        <begin position="160"/>
        <end position="174"/>
    </location>
</feature>
<dbReference type="Pfam" id="PF00436">
    <property type="entry name" value="SSB"/>
    <property type="match status" value="1"/>
</dbReference>
<comment type="function">
    <text evidence="2">Plays an important role in DNA replication, recombination and repair. Binds to ssDNA and to an array of partner proteins to recruit them to their sites of action during DNA metabolism.</text>
</comment>
<name>A0ABY6F6D7_9GAMM</name>
<keyword evidence="2" id="KW-0235">DNA replication</keyword>
<sequence>MSSMNKVIIIGRLGNDPEVRQFPNGGGVTNISVATSERWTDKNTGERRESTEWHRISLFNRLGEIAAQYLRKGSLVYVEGSLHTRKYQDQQGVERYSTEIRASEMRMLSSNNDNGGQGGYGGNGNYGGQGGYNGGYNNQYNGGNNGNFGNQNHQQGGYNRNSHNQFNAPSQSPQHDYGYPSAPHNNTNYPQGGMGASGNNTAQVHSFNTPNHTPNAQASAPSTPKSGTPPMPEQNAINPAAGIADDDIPF</sequence>